<protein>
    <submittedName>
        <fullName evidence="2">Uncharacterized protein</fullName>
    </submittedName>
</protein>
<name>A0A8J7LZK5_9RHOB</name>
<gene>
    <name evidence="2" type="ORF">JF290_05745</name>
</gene>
<sequence length="124" mass="13775">MTETDAIRTEIRQTLDLLRTKLGVRGTSAERALSRSKRLLPSWAKGALAELARAEQVLDHPRLSLTLDRAALSRSAGELRAHLKTIDVADRRKGWWLGMLGGLSFNLIAFTALLIGVLVWRGFL</sequence>
<dbReference type="RefSeq" id="WP_199023807.1">
    <property type="nucleotide sequence ID" value="NZ_JAELVR010000003.1"/>
</dbReference>
<keyword evidence="3" id="KW-1185">Reference proteome</keyword>
<feature type="transmembrane region" description="Helical" evidence="1">
    <location>
        <begin position="94"/>
        <end position="120"/>
    </location>
</feature>
<dbReference type="AlphaFoldDB" id="A0A8J7LZK5"/>
<keyword evidence="1" id="KW-1133">Transmembrane helix</keyword>
<dbReference type="Proteomes" id="UP000619079">
    <property type="component" value="Unassembled WGS sequence"/>
</dbReference>
<evidence type="ECO:0000313" key="3">
    <source>
        <dbReference type="Proteomes" id="UP000619079"/>
    </source>
</evidence>
<organism evidence="2 3">
    <name type="scientific">Sedimentitalea arenosa</name>
    <dbReference type="NCBI Taxonomy" id="2798803"/>
    <lineage>
        <taxon>Bacteria</taxon>
        <taxon>Pseudomonadati</taxon>
        <taxon>Pseudomonadota</taxon>
        <taxon>Alphaproteobacteria</taxon>
        <taxon>Rhodobacterales</taxon>
        <taxon>Paracoccaceae</taxon>
        <taxon>Sedimentitalea</taxon>
    </lineage>
</organism>
<keyword evidence="1" id="KW-0812">Transmembrane</keyword>
<reference evidence="2" key="1">
    <citation type="submission" date="2020-12" db="EMBL/GenBank/DDBJ databases">
        <title>Sedimentitalea sp. nov., isolated from sand in Incheon.</title>
        <authorList>
            <person name="Kim W."/>
        </authorList>
    </citation>
    <scope>NUCLEOTIDE SEQUENCE</scope>
    <source>
        <strain evidence="2">CAU 1593</strain>
    </source>
</reference>
<keyword evidence="1" id="KW-0472">Membrane</keyword>
<evidence type="ECO:0000256" key="1">
    <source>
        <dbReference type="SAM" id="Phobius"/>
    </source>
</evidence>
<accession>A0A8J7LZK5</accession>
<proteinExistence type="predicted"/>
<evidence type="ECO:0000313" key="2">
    <source>
        <dbReference type="EMBL" id="MBJ6371021.1"/>
    </source>
</evidence>
<comment type="caution">
    <text evidence="2">The sequence shown here is derived from an EMBL/GenBank/DDBJ whole genome shotgun (WGS) entry which is preliminary data.</text>
</comment>
<dbReference type="EMBL" id="JAELVR010000003">
    <property type="protein sequence ID" value="MBJ6371021.1"/>
    <property type="molecule type" value="Genomic_DNA"/>
</dbReference>